<feature type="region of interest" description="Disordered" evidence="1">
    <location>
        <begin position="16"/>
        <end position="73"/>
    </location>
</feature>
<organism evidence="2">
    <name type="scientific">Solanum chilense</name>
    <name type="common">Tomato</name>
    <name type="synonym">Lycopersicon chilense</name>
    <dbReference type="NCBI Taxonomy" id="4083"/>
    <lineage>
        <taxon>Eukaryota</taxon>
        <taxon>Viridiplantae</taxon>
        <taxon>Streptophyta</taxon>
        <taxon>Embryophyta</taxon>
        <taxon>Tracheophyta</taxon>
        <taxon>Spermatophyta</taxon>
        <taxon>Magnoliopsida</taxon>
        <taxon>eudicotyledons</taxon>
        <taxon>Gunneridae</taxon>
        <taxon>Pentapetalae</taxon>
        <taxon>asterids</taxon>
        <taxon>lamiids</taxon>
        <taxon>Solanales</taxon>
        <taxon>Solanaceae</taxon>
        <taxon>Solanoideae</taxon>
        <taxon>Solaneae</taxon>
        <taxon>Solanum</taxon>
        <taxon>Solanum subgen. Lycopersicon</taxon>
    </lineage>
</organism>
<feature type="region of interest" description="Disordered" evidence="1">
    <location>
        <begin position="86"/>
        <end position="110"/>
    </location>
</feature>
<dbReference type="EMBL" id="RXGB01021372">
    <property type="protein sequence ID" value="TMW81812.1"/>
    <property type="molecule type" value="Genomic_DNA"/>
</dbReference>
<feature type="non-terminal residue" evidence="2">
    <location>
        <position position="110"/>
    </location>
</feature>
<evidence type="ECO:0000256" key="1">
    <source>
        <dbReference type="SAM" id="MobiDB-lite"/>
    </source>
</evidence>
<name>A0A6N2AH65_SOLCI</name>
<dbReference type="AlphaFoldDB" id="A0A6N2AH65"/>
<accession>A0A6N2AH65</accession>
<evidence type="ECO:0000313" key="2">
    <source>
        <dbReference type="EMBL" id="TMW81812.1"/>
    </source>
</evidence>
<reference evidence="2" key="1">
    <citation type="submission" date="2019-05" db="EMBL/GenBank/DDBJ databases">
        <title>The de novo reference genome and transcriptome assemblies of the wild tomato species Solanum chilense.</title>
        <authorList>
            <person name="Stam R."/>
            <person name="Nosenko T."/>
            <person name="Hoerger A.C."/>
            <person name="Stephan W."/>
            <person name="Seidel M.A."/>
            <person name="Kuhn J.M.M."/>
            <person name="Haberer G."/>
            <person name="Tellier A."/>
        </authorList>
    </citation>
    <scope>NUCLEOTIDE SEQUENCE</scope>
    <source>
        <tissue evidence="2">Mature leaves</tissue>
    </source>
</reference>
<sequence>MINDSQGLDIIHLQTRFMNPPPTKPPDKRPQLSHVNTSPLMDEYAVNISEDELDGDNQSQEDQEDEEETSEALIRAFSPSHDQILEEDNQISQEQGLSPRGFKHEKFHFK</sequence>
<proteinExistence type="predicted"/>
<gene>
    <name evidence="2" type="ORF">EJD97_007761</name>
</gene>
<feature type="compositionally biased region" description="Acidic residues" evidence="1">
    <location>
        <begin position="49"/>
        <end position="70"/>
    </location>
</feature>
<protein>
    <submittedName>
        <fullName evidence="2">Uncharacterized protein</fullName>
    </submittedName>
</protein>
<feature type="compositionally biased region" description="Basic residues" evidence="1">
    <location>
        <begin position="101"/>
        <end position="110"/>
    </location>
</feature>
<comment type="caution">
    <text evidence="2">The sequence shown here is derived from an EMBL/GenBank/DDBJ whole genome shotgun (WGS) entry which is preliminary data.</text>
</comment>